<sequence>MTDRLGDRLVTAREEGFVGRRRETAAFRALLAAGRGAVVYVHGPGGIGKTTLLHHFAQLARRAGRPAVRLEAAGVRSYEEELTERIPDRPDLVLLIDGLDDPRVARDTVHRELLPRLPADALVALAGRTAPPLSWRLDPAWQGLLRLLPLGPLDEADSRELLTRRGVPPAVQDQGLAFTRGHPLALALVADVAAHGGEAAGADPSPQIVRALLASLLEAVPTPLHRTALEASSQVLSTTEPLLAALLQVADARLYFDWLCGLSAVESGLRGVHPHDLVRDALDAELRWRDPERRAALHRRASAYYQRLFTQEDDRARQRAVLADFAYLHRDSPVVGPLLEPVARGAAGAARLDRLSVSPGPVSGGELVEACTIAAIHEGIEAARLVHDWSRRPEAETYTVRGPDGVAAGFYTLIKLGGAPPADAPDVPDDPAVRAARGWLAEHGELRGGETALLVRFWMSRDEYQAVSPVQTLITLRLTHHYLTGHKPAVTLLPFADPEFWEPGCAYVDFARLPAADFTAAGRRFGMFVHDWRRVPALAWLAMLTERERAEDPFTVTPPAASDPLRVLDREEFAEAVRDALRGLVRADGLRDSPLLRTRLVAGRCAAGEAGPKERAAALRKAVRAAAAALEASPQDRRAFRALHHTYLRPAGTQARAAELLRLPMTTYRRHLTAGVARLTELLWQEELEGGGPEDGGPGAGEGDRPGGPPEVSRPE</sequence>
<dbReference type="PRINTS" id="PR00364">
    <property type="entry name" value="DISEASERSIST"/>
</dbReference>
<dbReference type="GeneID" id="80025445"/>
<protein>
    <recommendedName>
        <fullName evidence="4">Orc1-like AAA ATPase domain-containing protein</fullName>
    </recommendedName>
</protein>
<evidence type="ECO:0008006" key="4">
    <source>
        <dbReference type="Google" id="ProtNLM"/>
    </source>
</evidence>
<dbReference type="Proteomes" id="UP000829494">
    <property type="component" value="Chromosome"/>
</dbReference>
<name>A0ABY3YVH4_STRRM</name>
<dbReference type="SUPFAM" id="SSF52540">
    <property type="entry name" value="P-loop containing nucleoside triphosphate hydrolases"/>
    <property type="match status" value="1"/>
</dbReference>
<evidence type="ECO:0000313" key="2">
    <source>
        <dbReference type="EMBL" id="UNZ01669.1"/>
    </source>
</evidence>
<feature type="compositionally biased region" description="Gly residues" evidence="1">
    <location>
        <begin position="690"/>
        <end position="701"/>
    </location>
</feature>
<dbReference type="EMBL" id="CP094298">
    <property type="protein sequence ID" value="UNZ01669.1"/>
    <property type="molecule type" value="Genomic_DNA"/>
</dbReference>
<dbReference type="CDD" id="cd00009">
    <property type="entry name" value="AAA"/>
    <property type="match status" value="1"/>
</dbReference>
<dbReference type="RefSeq" id="WP_003981474.1">
    <property type="nucleotide sequence ID" value="NZ_CP043497.1"/>
</dbReference>
<dbReference type="Gene3D" id="3.40.50.300">
    <property type="entry name" value="P-loop containing nucleotide triphosphate hydrolases"/>
    <property type="match status" value="1"/>
</dbReference>
<accession>A0ABY3YVH4</accession>
<evidence type="ECO:0000313" key="3">
    <source>
        <dbReference type="Proteomes" id="UP000829494"/>
    </source>
</evidence>
<organism evidence="2 3">
    <name type="scientific">Streptomyces rimosus subsp. rimosus</name>
    <dbReference type="NCBI Taxonomy" id="132474"/>
    <lineage>
        <taxon>Bacteria</taxon>
        <taxon>Bacillati</taxon>
        <taxon>Actinomycetota</taxon>
        <taxon>Actinomycetes</taxon>
        <taxon>Kitasatosporales</taxon>
        <taxon>Streptomycetaceae</taxon>
        <taxon>Streptomyces</taxon>
    </lineage>
</organism>
<keyword evidence="3" id="KW-1185">Reference proteome</keyword>
<proteinExistence type="predicted"/>
<reference evidence="2 3" key="1">
    <citation type="submission" date="2022-03" db="EMBL/GenBank/DDBJ databases">
        <title>Complete genome of Streptomyces rimosus ssp. rimosus R7 (=ATCC 10970).</title>
        <authorList>
            <person name="Beganovic S."/>
            <person name="Ruckert C."/>
            <person name="Busche T."/>
            <person name="Kalinowski J."/>
            <person name="Wittmann C."/>
        </authorList>
    </citation>
    <scope>NUCLEOTIDE SEQUENCE [LARGE SCALE GENOMIC DNA]</scope>
    <source>
        <strain evidence="2 3">R7</strain>
    </source>
</reference>
<evidence type="ECO:0000256" key="1">
    <source>
        <dbReference type="SAM" id="MobiDB-lite"/>
    </source>
</evidence>
<gene>
    <name evidence="2" type="ORF">SRIMR7_05905</name>
</gene>
<dbReference type="InterPro" id="IPR027417">
    <property type="entry name" value="P-loop_NTPase"/>
</dbReference>
<feature type="region of interest" description="Disordered" evidence="1">
    <location>
        <begin position="685"/>
        <end position="716"/>
    </location>
</feature>